<keyword evidence="1" id="KW-0472">Membrane</keyword>
<reference evidence="4 5" key="1">
    <citation type="submission" date="2019-11" db="EMBL/GenBank/DDBJ databases">
        <title>Novel species isolated from a subtropical stream in China.</title>
        <authorList>
            <person name="Lu H."/>
        </authorList>
    </citation>
    <scope>NUCLEOTIDE SEQUENCE [LARGE SCALE GENOMIC DNA]</scope>
    <source>
        <strain evidence="4 5">FT92W</strain>
    </source>
</reference>
<evidence type="ECO:0000313" key="4">
    <source>
        <dbReference type="EMBL" id="MRV72820.1"/>
    </source>
</evidence>
<dbReference type="Proteomes" id="UP000446768">
    <property type="component" value="Unassembled WGS sequence"/>
</dbReference>
<proteinExistence type="predicted"/>
<dbReference type="GO" id="GO:0003824">
    <property type="term" value="F:catalytic activity"/>
    <property type="evidence" value="ECO:0007669"/>
    <property type="project" value="UniProtKB-ARBA"/>
</dbReference>
<dbReference type="InterPro" id="IPR052163">
    <property type="entry name" value="DGC-Regulatory_Protein"/>
</dbReference>
<dbReference type="SUPFAM" id="SSF53850">
    <property type="entry name" value="Periplasmic binding protein-like II"/>
    <property type="match status" value="1"/>
</dbReference>
<dbReference type="InterPro" id="IPR015168">
    <property type="entry name" value="SsuA/THI5"/>
</dbReference>
<evidence type="ECO:0000259" key="3">
    <source>
        <dbReference type="PROSITE" id="PS50887"/>
    </source>
</evidence>
<sequence length="535" mass="59760">MNKLRRLALALLLTCGGSAHAEPPLDHVRMQLRWTHQFQFAGYYAAVQQGYYREAGLDVELIPGNNVAPAITRVLKGEADFGVTNAGLAQAYIEGKPVVALAAILQSSPSVWITTGNLTRPADLMGKRLMALPPPENAELLAVFLYEGIPLDQLDLQMTSYRIDDLLEGKADAFNGYISNEPDLLRARGIRYNVISPRQYGVDFYSEVLFTSQEQIRQHPERVRAFRAATLKGWQYALDHQDEIVKLIHDKYAPDLSVEHLRYEAQEISKLVLPTLVPLGHMNPGRWQHIADTYLKLGMVKRSIPLDGMLYDPEPPRTDPRPLYYTLAGISVLLLAAAALAMTYHRLYRQLQRTTAEREAALREVRRLAHFDPLTHLPNRLLLDELMLQAIATARRQRQQVAVCFIDLDGFKPINDALGHAAGDHVLREIASRLRQSLRNSDVVARWGGDEFVAVLPDTSELAAIECMAQVRQRLAQALRLAGHEYHVNASVGIAMYPAHSESRTELLELADQAMYCAKTQGKGRTCVAARPGAA</sequence>
<dbReference type="Pfam" id="PF00990">
    <property type="entry name" value="GGDEF"/>
    <property type="match status" value="1"/>
</dbReference>
<keyword evidence="1" id="KW-0812">Transmembrane</keyword>
<dbReference type="PANTHER" id="PTHR46663:SF2">
    <property type="entry name" value="GGDEF DOMAIN-CONTAINING PROTEIN"/>
    <property type="match status" value="1"/>
</dbReference>
<protein>
    <submittedName>
        <fullName evidence="4">Diguanylate cyclase</fullName>
    </submittedName>
</protein>
<keyword evidence="2" id="KW-0732">Signal</keyword>
<keyword evidence="1" id="KW-1133">Transmembrane helix</keyword>
<dbReference type="InterPro" id="IPR043128">
    <property type="entry name" value="Rev_trsase/Diguanyl_cyclase"/>
</dbReference>
<dbReference type="FunFam" id="3.30.70.270:FF:000001">
    <property type="entry name" value="Diguanylate cyclase domain protein"/>
    <property type="match status" value="1"/>
</dbReference>
<dbReference type="InterPro" id="IPR000160">
    <property type="entry name" value="GGDEF_dom"/>
</dbReference>
<accession>A0A7X2IMY1</accession>
<dbReference type="InterPro" id="IPR029787">
    <property type="entry name" value="Nucleotide_cyclase"/>
</dbReference>
<dbReference type="Pfam" id="PF09084">
    <property type="entry name" value="NMT1"/>
    <property type="match status" value="1"/>
</dbReference>
<dbReference type="CDD" id="cd01949">
    <property type="entry name" value="GGDEF"/>
    <property type="match status" value="1"/>
</dbReference>
<dbReference type="SMART" id="SM00267">
    <property type="entry name" value="GGDEF"/>
    <property type="match status" value="1"/>
</dbReference>
<keyword evidence="5" id="KW-1185">Reference proteome</keyword>
<dbReference type="Gene3D" id="3.40.190.10">
    <property type="entry name" value="Periplasmic binding protein-like II"/>
    <property type="match status" value="2"/>
</dbReference>
<dbReference type="SUPFAM" id="SSF55073">
    <property type="entry name" value="Nucleotide cyclase"/>
    <property type="match status" value="1"/>
</dbReference>
<feature type="transmembrane region" description="Helical" evidence="1">
    <location>
        <begin position="323"/>
        <end position="344"/>
    </location>
</feature>
<dbReference type="PANTHER" id="PTHR46663">
    <property type="entry name" value="DIGUANYLATE CYCLASE DGCT-RELATED"/>
    <property type="match status" value="1"/>
</dbReference>
<evidence type="ECO:0000256" key="1">
    <source>
        <dbReference type="SAM" id="Phobius"/>
    </source>
</evidence>
<dbReference type="RefSeq" id="WP_154374789.1">
    <property type="nucleotide sequence ID" value="NZ_WKJJ01000008.1"/>
</dbReference>
<evidence type="ECO:0000256" key="2">
    <source>
        <dbReference type="SAM" id="SignalP"/>
    </source>
</evidence>
<dbReference type="Gene3D" id="3.30.70.270">
    <property type="match status" value="1"/>
</dbReference>
<organism evidence="4 5">
    <name type="scientific">Pseudoduganella rivuli</name>
    <dbReference type="NCBI Taxonomy" id="2666085"/>
    <lineage>
        <taxon>Bacteria</taxon>
        <taxon>Pseudomonadati</taxon>
        <taxon>Pseudomonadota</taxon>
        <taxon>Betaproteobacteria</taxon>
        <taxon>Burkholderiales</taxon>
        <taxon>Oxalobacteraceae</taxon>
        <taxon>Telluria group</taxon>
        <taxon>Pseudoduganella</taxon>
    </lineage>
</organism>
<dbReference type="AlphaFoldDB" id="A0A7X2IMY1"/>
<comment type="caution">
    <text evidence="4">The sequence shown here is derived from an EMBL/GenBank/DDBJ whole genome shotgun (WGS) entry which is preliminary data.</text>
</comment>
<dbReference type="EMBL" id="WKJJ01000008">
    <property type="protein sequence ID" value="MRV72820.1"/>
    <property type="molecule type" value="Genomic_DNA"/>
</dbReference>
<feature type="signal peptide" evidence="2">
    <location>
        <begin position="1"/>
        <end position="21"/>
    </location>
</feature>
<dbReference type="PROSITE" id="PS50887">
    <property type="entry name" value="GGDEF"/>
    <property type="match status" value="1"/>
</dbReference>
<feature type="domain" description="GGDEF" evidence="3">
    <location>
        <begin position="399"/>
        <end position="531"/>
    </location>
</feature>
<dbReference type="NCBIfam" id="TIGR00254">
    <property type="entry name" value="GGDEF"/>
    <property type="match status" value="1"/>
</dbReference>
<gene>
    <name evidence="4" type="ORF">GJ700_13995</name>
</gene>
<feature type="chain" id="PRO_5030727159" evidence="2">
    <location>
        <begin position="22"/>
        <end position="535"/>
    </location>
</feature>
<evidence type="ECO:0000313" key="5">
    <source>
        <dbReference type="Proteomes" id="UP000446768"/>
    </source>
</evidence>
<name>A0A7X2IMY1_9BURK</name>